<reference evidence="2" key="1">
    <citation type="journal article" date="2020" name="bioRxiv">
        <title>A rank-normalized archaeal taxonomy based on genome phylogeny resolves widespread incomplete and uneven classifications.</title>
        <authorList>
            <person name="Rinke C."/>
            <person name="Chuvochina M."/>
            <person name="Mussig A.J."/>
            <person name="Chaumeil P.-A."/>
            <person name="Waite D.W."/>
            <person name="Whitman W.B."/>
            <person name="Parks D.H."/>
            <person name="Hugenholtz P."/>
        </authorList>
    </citation>
    <scope>NUCLEOTIDE SEQUENCE</scope>
    <source>
        <strain evidence="2">UBA8839</strain>
    </source>
</reference>
<feature type="transmembrane region" description="Helical" evidence="1">
    <location>
        <begin position="88"/>
        <end position="105"/>
    </location>
</feature>
<proteinExistence type="predicted"/>
<keyword evidence="1" id="KW-0812">Transmembrane</keyword>
<dbReference type="Proteomes" id="UP000651120">
    <property type="component" value="Unassembled WGS sequence"/>
</dbReference>
<dbReference type="AlphaFoldDB" id="A0A832T2E9"/>
<feature type="transmembrane region" description="Helical" evidence="1">
    <location>
        <begin position="112"/>
        <end position="135"/>
    </location>
</feature>
<feature type="transmembrane region" description="Helical" evidence="1">
    <location>
        <begin position="35"/>
        <end position="52"/>
    </location>
</feature>
<feature type="transmembrane region" description="Helical" evidence="1">
    <location>
        <begin position="59"/>
        <end position="82"/>
    </location>
</feature>
<keyword evidence="1" id="KW-1133">Transmembrane helix</keyword>
<evidence type="ECO:0000256" key="1">
    <source>
        <dbReference type="SAM" id="Phobius"/>
    </source>
</evidence>
<keyword evidence="1" id="KW-0472">Membrane</keyword>
<evidence type="ECO:0000313" key="3">
    <source>
        <dbReference type="Proteomes" id="UP000651120"/>
    </source>
</evidence>
<name>A0A832T2E9_9CREN</name>
<evidence type="ECO:0000313" key="2">
    <source>
        <dbReference type="EMBL" id="HII46444.1"/>
    </source>
</evidence>
<evidence type="ECO:0008006" key="4">
    <source>
        <dbReference type="Google" id="ProtNLM"/>
    </source>
</evidence>
<gene>
    <name evidence="2" type="ORF">HA333_03020</name>
</gene>
<dbReference type="OMA" id="FAPWLPE"/>
<accession>A0A832T2E9</accession>
<comment type="caution">
    <text evidence="2">The sequence shown here is derived from an EMBL/GenBank/DDBJ whole genome shotgun (WGS) entry which is preliminary data.</text>
</comment>
<feature type="transmembrane region" description="Helical" evidence="1">
    <location>
        <begin position="12"/>
        <end position="29"/>
    </location>
</feature>
<protein>
    <recommendedName>
        <fullName evidence="4">P. aerophilum family 3 protein</fullName>
    </recommendedName>
</protein>
<organism evidence="2 3">
    <name type="scientific">Pyrobaculum aerophilum</name>
    <dbReference type="NCBI Taxonomy" id="13773"/>
    <lineage>
        <taxon>Archaea</taxon>
        <taxon>Thermoproteota</taxon>
        <taxon>Thermoprotei</taxon>
        <taxon>Thermoproteales</taxon>
        <taxon>Thermoproteaceae</taxon>
        <taxon>Pyrobaculum</taxon>
    </lineage>
</organism>
<dbReference type="EMBL" id="DUJP01000013">
    <property type="protein sequence ID" value="HII46444.1"/>
    <property type="molecule type" value="Genomic_DNA"/>
</dbReference>
<sequence>MRLIGRFGLKSSFFLYLLNIPLYLIFFLWHHPLPYVGLVSGLTYLLAYFMACGRFLTTIMIYVPGVLALLASALLGDVIILGGRLVELYFITAFFASLIYAATFGRGVGRALSVVLLLISVAIGGVLIVVIASLWRMAVPTLGFAPWLPEPQDAPIYVVLYEFWRKIHTYPKSVKCGREMATQETAKKGQ</sequence>